<proteinExistence type="predicted"/>
<dbReference type="EMBL" id="BIFT01000003">
    <property type="protein sequence ID" value="GCE31980.1"/>
    <property type="molecule type" value="Genomic_DNA"/>
</dbReference>
<reference evidence="2" key="1">
    <citation type="submission" date="2018-12" db="EMBL/GenBank/DDBJ databases">
        <title>Tengunoibacter tsumagoiensis gen. nov., sp. nov., Dictyobacter kobayashii sp. nov., D. alpinus sp. nov., and D. joshuensis sp. nov. and description of Dictyobacteraceae fam. nov. within the order Ktedonobacterales isolated from Tengu-no-mugimeshi.</title>
        <authorList>
            <person name="Wang C.M."/>
            <person name="Zheng Y."/>
            <person name="Sakai Y."/>
            <person name="Toyoda A."/>
            <person name="Minakuchi Y."/>
            <person name="Abe K."/>
            <person name="Yokota A."/>
            <person name="Yabe S."/>
        </authorList>
    </citation>
    <scope>NUCLEOTIDE SEQUENCE [LARGE SCALE GENOMIC DNA]</scope>
    <source>
        <strain evidence="2">Uno16</strain>
    </source>
</reference>
<evidence type="ECO:0000313" key="1">
    <source>
        <dbReference type="EMBL" id="GCE31980.1"/>
    </source>
</evidence>
<comment type="caution">
    <text evidence="1">The sequence shown here is derived from an EMBL/GenBank/DDBJ whole genome shotgun (WGS) entry which is preliminary data.</text>
</comment>
<accession>A0A402BKY7</accession>
<evidence type="ECO:0000313" key="2">
    <source>
        <dbReference type="Proteomes" id="UP000287171"/>
    </source>
</evidence>
<organism evidence="1 2">
    <name type="scientific">Dictyobacter alpinus</name>
    <dbReference type="NCBI Taxonomy" id="2014873"/>
    <lineage>
        <taxon>Bacteria</taxon>
        <taxon>Bacillati</taxon>
        <taxon>Chloroflexota</taxon>
        <taxon>Ktedonobacteria</taxon>
        <taxon>Ktedonobacterales</taxon>
        <taxon>Dictyobacteraceae</taxon>
        <taxon>Dictyobacter</taxon>
    </lineage>
</organism>
<sequence length="122" mass="14262">MQTEDILQMTDWMKRQTVVERIADLTILEALVITNHWHTWIIATPDGNIQIEFHCKPDGQGRCRHHSYWLISDNHRASNAGCIETALDYFDDEAQRKFLREASLSQKWIFYGINKSNLISVT</sequence>
<gene>
    <name evidence="1" type="ORF">KDA_74640</name>
</gene>
<name>A0A402BKY7_9CHLR</name>
<protein>
    <submittedName>
        <fullName evidence="1">Uncharacterized protein</fullName>
    </submittedName>
</protein>
<dbReference type="RefSeq" id="WP_126631999.1">
    <property type="nucleotide sequence ID" value="NZ_BIFT01000003.1"/>
</dbReference>
<keyword evidence="2" id="KW-1185">Reference proteome</keyword>
<dbReference type="Proteomes" id="UP000287171">
    <property type="component" value="Unassembled WGS sequence"/>
</dbReference>
<dbReference type="AlphaFoldDB" id="A0A402BKY7"/>